<sequence length="743" mass="82780">MEIPFRADSLERFIFWVGAAALLVPTAYIPWFLYPYIFGRAVFFQLAVEAMAVAWIFLLIQRPERYRPRWHLLGKAMAVFVFIALLASLFGVDPGRSVWGTELRMTGWFTWLHAFFYFLILSSVIIEDRHWRRLFVISSVVIGGMTLLAFGERFSPAIRAAIFGGERVQSTAGNPIFFASVLLFGIAFAGWLVASAKGWKRAAWGVVALAEVLALFFTETRGAILAFIAAGAILIVIAAVISSSKRIRHWSAAVLVLIVLLGGALYLIRGTDILRRLPPLWRLANTNLVSGTSRTRLITWQIALDGIKTKPILGWGLENFNVVFDRFYRPELLRYGFYETVSDKPHNGLLEIGVTTGVLGFLVYLLVFAAAGTALVRGFRSGRIDGKTAASVGGALAAYQIQNFFAMDTPESLVLLAFTLAFLQSRLRPPSLGSHRATSVTQVPVAALAVLFLGFIPFSYLGNLAALPGSWEAGQAQDVVGKDAALWKDPAIKAIRLGGPHRREMRLTMTRDFLNWEGRGDMPSNVVKDVLDGFIAEMRKSTATRSVTFQERFMLAQLLIIKGEYFKDEQAYSDAEAELFRAKEQSPERQAAVFLLGRLYIMTDKPEKAVELLRGVLEKDSTVAEAHWFYGLGLIATGKRAEGTKELEEAIRLGRSLSKQNEIQYLIDLYNEEGNFQAIAPLYERLIQLDPKNPDWHARLAATYAELGKNLEAITHAQMAVELDPTYAEAALKFVDSIIKEQE</sequence>
<organism evidence="7 8">
    <name type="scientific">Candidatus Uhrbacteria bacterium RIFCSPHIGHO2_02_FULL_57_19</name>
    <dbReference type="NCBI Taxonomy" id="1802391"/>
    <lineage>
        <taxon>Bacteria</taxon>
        <taxon>Candidatus Uhriibacteriota</taxon>
    </lineage>
</organism>
<dbReference type="Pfam" id="PF14559">
    <property type="entry name" value="TPR_19"/>
    <property type="match status" value="1"/>
</dbReference>
<keyword evidence="3 5" id="KW-1133">Transmembrane helix</keyword>
<feature type="transmembrane region" description="Helical" evidence="5">
    <location>
        <begin position="440"/>
        <end position="460"/>
    </location>
</feature>
<dbReference type="InterPro" id="IPR007016">
    <property type="entry name" value="O-antigen_ligase-rel_domated"/>
</dbReference>
<keyword evidence="4 5" id="KW-0472">Membrane</keyword>
<feature type="transmembrane region" description="Helical" evidence="5">
    <location>
        <begin position="72"/>
        <end position="92"/>
    </location>
</feature>
<feature type="transmembrane region" description="Helical" evidence="5">
    <location>
        <begin position="224"/>
        <end position="243"/>
    </location>
</feature>
<evidence type="ECO:0000256" key="4">
    <source>
        <dbReference type="ARBA" id="ARBA00023136"/>
    </source>
</evidence>
<gene>
    <name evidence="7" type="ORF">A3D72_04640</name>
</gene>
<evidence type="ECO:0000256" key="1">
    <source>
        <dbReference type="ARBA" id="ARBA00004141"/>
    </source>
</evidence>
<proteinExistence type="predicted"/>
<dbReference type="STRING" id="1802391.A3D72_04640"/>
<dbReference type="PANTHER" id="PTHR37422:SF13">
    <property type="entry name" value="LIPOPOLYSACCHARIDE BIOSYNTHESIS PROTEIN PA4999-RELATED"/>
    <property type="match status" value="1"/>
</dbReference>
<evidence type="ECO:0000256" key="2">
    <source>
        <dbReference type="ARBA" id="ARBA00022692"/>
    </source>
</evidence>
<evidence type="ECO:0000256" key="3">
    <source>
        <dbReference type="ARBA" id="ARBA00022989"/>
    </source>
</evidence>
<dbReference type="SUPFAM" id="SSF48452">
    <property type="entry name" value="TPR-like"/>
    <property type="match status" value="1"/>
</dbReference>
<evidence type="ECO:0000313" key="8">
    <source>
        <dbReference type="Proteomes" id="UP000176303"/>
    </source>
</evidence>
<comment type="subcellular location">
    <subcellularLocation>
        <location evidence="1">Membrane</location>
        <topology evidence="1">Multi-pass membrane protein</topology>
    </subcellularLocation>
</comment>
<dbReference type="AlphaFoldDB" id="A0A1F7U4C1"/>
<dbReference type="Gene3D" id="1.25.40.10">
    <property type="entry name" value="Tetratricopeptide repeat domain"/>
    <property type="match status" value="1"/>
</dbReference>
<feature type="domain" description="O-antigen ligase-related" evidence="6">
    <location>
        <begin position="209"/>
        <end position="365"/>
    </location>
</feature>
<comment type="caution">
    <text evidence="7">The sequence shown here is derived from an EMBL/GenBank/DDBJ whole genome shotgun (WGS) entry which is preliminary data.</text>
</comment>
<dbReference type="Pfam" id="PF04932">
    <property type="entry name" value="Wzy_C"/>
    <property type="match status" value="1"/>
</dbReference>
<feature type="transmembrane region" description="Helical" evidence="5">
    <location>
        <begin position="133"/>
        <end position="151"/>
    </location>
</feature>
<feature type="transmembrane region" description="Helical" evidence="5">
    <location>
        <begin position="37"/>
        <end position="60"/>
    </location>
</feature>
<dbReference type="EMBL" id="MGDZ01000060">
    <property type="protein sequence ID" value="OGL72547.1"/>
    <property type="molecule type" value="Genomic_DNA"/>
</dbReference>
<feature type="transmembrane region" description="Helical" evidence="5">
    <location>
        <begin position="250"/>
        <end position="268"/>
    </location>
</feature>
<keyword evidence="2 5" id="KW-0812">Transmembrane</keyword>
<feature type="transmembrane region" description="Helical" evidence="5">
    <location>
        <begin position="108"/>
        <end position="126"/>
    </location>
</feature>
<evidence type="ECO:0000256" key="5">
    <source>
        <dbReference type="SAM" id="Phobius"/>
    </source>
</evidence>
<evidence type="ECO:0000259" key="6">
    <source>
        <dbReference type="Pfam" id="PF04932"/>
    </source>
</evidence>
<feature type="transmembrane region" description="Helical" evidence="5">
    <location>
        <begin position="201"/>
        <end position="218"/>
    </location>
</feature>
<evidence type="ECO:0000313" key="7">
    <source>
        <dbReference type="EMBL" id="OGL72547.1"/>
    </source>
</evidence>
<dbReference type="GO" id="GO:0016020">
    <property type="term" value="C:membrane"/>
    <property type="evidence" value="ECO:0007669"/>
    <property type="project" value="UniProtKB-SubCell"/>
</dbReference>
<dbReference type="PANTHER" id="PTHR37422">
    <property type="entry name" value="TEICHURONIC ACID BIOSYNTHESIS PROTEIN TUAE"/>
    <property type="match status" value="1"/>
</dbReference>
<feature type="transmembrane region" description="Helical" evidence="5">
    <location>
        <begin position="176"/>
        <end position="194"/>
    </location>
</feature>
<feature type="transmembrane region" description="Helical" evidence="5">
    <location>
        <begin position="352"/>
        <end position="376"/>
    </location>
</feature>
<reference evidence="7 8" key="1">
    <citation type="journal article" date="2016" name="Nat. Commun.">
        <title>Thousands of microbial genomes shed light on interconnected biogeochemical processes in an aquifer system.</title>
        <authorList>
            <person name="Anantharaman K."/>
            <person name="Brown C.T."/>
            <person name="Hug L.A."/>
            <person name="Sharon I."/>
            <person name="Castelle C.J."/>
            <person name="Probst A.J."/>
            <person name="Thomas B.C."/>
            <person name="Singh A."/>
            <person name="Wilkins M.J."/>
            <person name="Karaoz U."/>
            <person name="Brodie E.L."/>
            <person name="Williams K.H."/>
            <person name="Hubbard S.S."/>
            <person name="Banfield J.F."/>
        </authorList>
    </citation>
    <scope>NUCLEOTIDE SEQUENCE [LARGE SCALE GENOMIC DNA]</scope>
</reference>
<protein>
    <recommendedName>
        <fullName evidence="6">O-antigen ligase-related domain-containing protein</fullName>
    </recommendedName>
</protein>
<accession>A0A1F7U4C1</accession>
<dbReference type="InterPro" id="IPR011990">
    <property type="entry name" value="TPR-like_helical_dom_sf"/>
</dbReference>
<dbReference type="Proteomes" id="UP000176303">
    <property type="component" value="Unassembled WGS sequence"/>
</dbReference>
<name>A0A1F7U4C1_9BACT</name>
<feature type="transmembrane region" description="Helical" evidence="5">
    <location>
        <begin position="12"/>
        <end position="31"/>
    </location>
</feature>
<dbReference type="InterPro" id="IPR051533">
    <property type="entry name" value="WaaL-like"/>
</dbReference>